<name>A0ABS3SY19_9FLAO</name>
<sequence length="100" mass="11503">MVKSNSKSSWVTAIKQLIEAILQALGHSTATKRTWHQHVVPYEDGWAVRREGNKRITSNHRKQSTAIRRAKTIAKRKKADVIIHRASGGIRERICYRDDE</sequence>
<dbReference type="EMBL" id="JAGEVF010000001">
    <property type="protein sequence ID" value="MBO3115383.1"/>
    <property type="molecule type" value="Genomic_DNA"/>
</dbReference>
<dbReference type="InterPro" id="IPR018691">
    <property type="entry name" value="DUF2188"/>
</dbReference>
<comment type="caution">
    <text evidence="1">The sequence shown here is derived from an EMBL/GenBank/DDBJ whole genome shotgun (WGS) entry which is preliminary data.</text>
</comment>
<dbReference type="Proteomes" id="UP000676776">
    <property type="component" value="Unassembled WGS sequence"/>
</dbReference>
<proteinExistence type="predicted"/>
<accession>A0ABS3SY19</accession>
<keyword evidence="2" id="KW-1185">Reference proteome</keyword>
<organism evidence="1 2">
    <name type="scientific">Winogradskyella pelagia</name>
    <dbReference type="NCBI Taxonomy" id="2819984"/>
    <lineage>
        <taxon>Bacteria</taxon>
        <taxon>Pseudomonadati</taxon>
        <taxon>Bacteroidota</taxon>
        <taxon>Flavobacteriia</taxon>
        <taxon>Flavobacteriales</taxon>
        <taxon>Flavobacteriaceae</taxon>
        <taxon>Winogradskyella</taxon>
    </lineage>
</organism>
<evidence type="ECO:0000313" key="2">
    <source>
        <dbReference type="Proteomes" id="UP000676776"/>
    </source>
</evidence>
<dbReference type="Pfam" id="PF09954">
    <property type="entry name" value="DUF2188"/>
    <property type="match status" value="1"/>
</dbReference>
<reference evidence="1 2" key="1">
    <citation type="submission" date="2021-03" db="EMBL/GenBank/DDBJ databases">
        <title>Winogradskyella sp. nov., isolated from costal sediment.</title>
        <authorList>
            <person name="Gao C."/>
        </authorList>
    </citation>
    <scope>NUCLEOTIDE SEQUENCE [LARGE SCALE GENOMIC DNA]</scope>
    <source>
        <strain evidence="1 2">DF17</strain>
    </source>
</reference>
<gene>
    <name evidence="1" type="ORF">J4050_01410</name>
</gene>
<dbReference type="RefSeq" id="WP_208152151.1">
    <property type="nucleotide sequence ID" value="NZ_JAGEVF010000001.1"/>
</dbReference>
<protein>
    <submittedName>
        <fullName evidence="1">DUF2188 domain-containing protein</fullName>
    </submittedName>
</protein>
<evidence type="ECO:0000313" key="1">
    <source>
        <dbReference type="EMBL" id="MBO3115383.1"/>
    </source>
</evidence>